<organism evidence="3 4">
    <name type="scientific">Orbilia brochopaga</name>
    <dbReference type="NCBI Taxonomy" id="3140254"/>
    <lineage>
        <taxon>Eukaryota</taxon>
        <taxon>Fungi</taxon>
        <taxon>Dikarya</taxon>
        <taxon>Ascomycota</taxon>
        <taxon>Pezizomycotina</taxon>
        <taxon>Orbiliomycetes</taxon>
        <taxon>Orbiliales</taxon>
        <taxon>Orbiliaceae</taxon>
        <taxon>Orbilia</taxon>
    </lineage>
</organism>
<evidence type="ECO:0000259" key="2">
    <source>
        <dbReference type="PROSITE" id="PS50181"/>
    </source>
</evidence>
<gene>
    <name evidence="3" type="ORF">TWF696_005600</name>
</gene>
<reference evidence="3 4" key="1">
    <citation type="submission" date="2019-10" db="EMBL/GenBank/DDBJ databases">
        <authorList>
            <person name="Palmer J.M."/>
        </authorList>
    </citation>
    <scope>NUCLEOTIDE SEQUENCE [LARGE SCALE GENOMIC DNA]</scope>
    <source>
        <strain evidence="3 4">TWF696</strain>
    </source>
</reference>
<dbReference type="SUPFAM" id="SSF52047">
    <property type="entry name" value="RNI-like"/>
    <property type="match status" value="1"/>
</dbReference>
<comment type="caution">
    <text evidence="3">The sequence shown here is derived from an EMBL/GenBank/DDBJ whole genome shotgun (WGS) entry which is preliminary data.</text>
</comment>
<dbReference type="Proteomes" id="UP001375240">
    <property type="component" value="Unassembled WGS sequence"/>
</dbReference>
<evidence type="ECO:0000313" key="4">
    <source>
        <dbReference type="Proteomes" id="UP001375240"/>
    </source>
</evidence>
<dbReference type="InterPro" id="IPR001810">
    <property type="entry name" value="F-box_dom"/>
</dbReference>
<dbReference type="SUPFAM" id="SSF81383">
    <property type="entry name" value="F-box domain"/>
    <property type="match status" value="1"/>
</dbReference>
<feature type="region of interest" description="Disordered" evidence="1">
    <location>
        <begin position="139"/>
        <end position="158"/>
    </location>
</feature>
<name>A0AAV9V538_9PEZI</name>
<evidence type="ECO:0000256" key="1">
    <source>
        <dbReference type="SAM" id="MobiDB-lite"/>
    </source>
</evidence>
<protein>
    <recommendedName>
        <fullName evidence="2">F-box domain-containing protein</fullName>
    </recommendedName>
</protein>
<dbReference type="AlphaFoldDB" id="A0AAV9V538"/>
<feature type="region of interest" description="Disordered" evidence="1">
    <location>
        <begin position="169"/>
        <end position="193"/>
    </location>
</feature>
<evidence type="ECO:0000313" key="3">
    <source>
        <dbReference type="EMBL" id="KAK6353638.1"/>
    </source>
</evidence>
<keyword evidence="4" id="KW-1185">Reference proteome</keyword>
<sequence>MMTEMPILDGVTVRPKPTVSSFAALPSDIIYEICDYLPNADILKLQLVSSTLLRKLPRSRIDAIHSRKTYFLCHDGIRKLERVARIPALAERVTHVTFDLESPYVGLLKRYWCIGTAMGYPQETRFKLQRWYHNHMSRSLSMSSRRSRTKEKTENKPSLLRKMLKKLKTLSRSAKSSKDRDRKSNMETAEPESPNYEDAFHEIFTLFEVHLTTLYSNWNGKAELLERITNAFRSLPNLRVLEFIRTDITKEEPSTMLSIWRQYNPDLQWLLSSNPEIEDGDLPWTDWFSREALHSYLWEAYPSILFSAVQAGRRISEIRVGTLSLEYPKAGAMLSFFEPYHARISDSTGRQASESEMSNWIAKHRQAYSNTFKGLKRLEICLDEKEREPYHTSYYTVSPLFLETVRNVEELAVWRMPNEVRRDQSAEFVMPTSTRLENLRRLEIGRAGITLDGLMEFMRTNAASLREVICAEDTFRGTMAQNIDIVSFLNCAKAELQLTTLEADFMLANQSRRMVDEKKYYLSIKVNGDWKDLSHCSFQVGMKYRYISVMEGKDTLQSHWTQQHSWEEFVQTIRKIDVDRYFNPR</sequence>
<proteinExistence type="predicted"/>
<dbReference type="PROSITE" id="PS50181">
    <property type="entry name" value="FBOX"/>
    <property type="match status" value="1"/>
</dbReference>
<feature type="domain" description="F-box" evidence="2">
    <location>
        <begin position="19"/>
        <end position="64"/>
    </location>
</feature>
<feature type="compositionally biased region" description="Basic and acidic residues" evidence="1">
    <location>
        <begin position="176"/>
        <end position="185"/>
    </location>
</feature>
<dbReference type="InterPro" id="IPR036047">
    <property type="entry name" value="F-box-like_dom_sf"/>
</dbReference>
<dbReference type="EMBL" id="JAVHNQ010000003">
    <property type="protein sequence ID" value="KAK6353638.1"/>
    <property type="molecule type" value="Genomic_DNA"/>
</dbReference>
<accession>A0AAV9V538</accession>